<keyword evidence="3" id="KW-1185">Reference proteome</keyword>
<comment type="caution">
    <text evidence="2">The sequence shown here is derived from an EMBL/GenBank/DDBJ whole genome shotgun (WGS) entry which is preliminary data.</text>
</comment>
<sequence>MRWYQGVVSAIVLVLVVPVGGLWLWGKPRAHVPFPTARASPAVVVQTYVRAMNDRDFDTCAHMELDSDGGFGAGWASLHAPNMQGLTINRVDPVVPGRRAAKDQYNSDLTAWEQTVEVDKTATLNNFQGVHASMPDQPWSFELVRHDSSQPWRIFDQGQG</sequence>
<dbReference type="Proteomes" id="UP000559182">
    <property type="component" value="Unassembled WGS sequence"/>
</dbReference>
<dbReference type="EMBL" id="JACHVQ010000007">
    <property type="protein sequence ID" value="MBB2894719.1"/>
    <property type="molecule type" value="Genomic_DNA"/>
</dbReference>
<protein>
    <recommendedName>
        <fullName evidence="4">DUF4829 domain-containing protein</fullName>
    </recommendedName>
</protein>
<name>A0A839NCY4_9MICO</name>
<keyword evidence="1" id="KW-0812">Transmembrane</keyword>
<proteinExistence type="predicted"/>
<reference evidence="2 3" key="1">
    <citation type="submission" date="2020-08" db="EMBL/GenBank/DDBJ databases">
        <title>Sequencing the genomes of 1000 actinobacteria strains.</title>
        <authorList>
            <person name="Klenk H.-P."/>
        </authorList>
    </citation>
    <scope>NUCLEOTIDE SEQUENCE [LARGE SCALE GENOMIC DNA]</scope>
    <source>
        <strain evidence="2 3">DSM 105369</strain>
    </source>
</reference>
<gene>
    <name evidence="2" type="ORF">FHU39_004770</name>
</gene>
<keyword evidence="1" id="KW-1133">Transmembrane helix</keyword>
<evidence type="ECO:0000313" key="3">
    <source>
        <dbReference type="Proteomes" id="UP000559182"/>
    </source>
</evidence>
<evidence type="ECO:0008006" key="4">
    <source>
        <dbReference type="Google" id="ProtNLM"/>
    </source>
</evidence>
<keyword evidence="1" id="KW-0472">Membrane</keyword>
<organism evidence="2 3">
    <name type="scientific">Flexivirga oryzae</name>
    <dbReference type="NCBI Taxonomy" id="1794944"/>
    <lineage>
        <taxon>Bacteria</taxon>
        <taxon>Bacillati</taxon>
        <taxon>Actinomycetota</taxon>
        <taxon>Actinomycetes</taxon>
        <taxon>Micrococcales</taxon>
        <taxon>Dermacoccaceae</taxon>
        <taxon>Flexivirga</taxon>
    </lineage>
</organism>
<evidence type="ECO:0000313" key="2">
    <source>
        <dbReference type="EMBL" id="MBB2894719.1"/>
    </source>
</evidence>
<accession>A0A839NCY4</accession>
<feature type="transmembrane region" description="Helical" evidence="1">
    <location>
        <begin position="6"/>
        <end position="25"/>
    </location>
</feature>
<dbReference type="AlphaFoldDB" id="A0A839NCY4"/>
<evidence type="ECO:0000256" key="1">
    <source>
        <dbReference type="SAM" id="Phobius"/>
    </source>
</evidence>